<reference evidence="4 5" key="1">
    <citation type="submission" date="2024-09" db="EMBL/GenBank/DDBJ databases">
        <authorList>
            <person name="Sun Q."/>
            <person name="Mori K."/>
        </authorList>
    </citation>
    <scope>NUCLEOTIDE SEQUENCE [LARGE SCALE GENOMIC DNA]</scope>
    <source>
        <strain evidence="4 5">TBRC 0563</strain>
    </source>
</reference>
<sequence>MVGGRGRASRTPVSETPILLTGASSGIGRAVAFALAERGGRLAIAARRRAALEEVADQIEGAGGVRPRVIEADLSRPGAAAALARDAVAALGTVRILINNAGAGMVAAQSAVGDDDRARALFETNLWSPLALTRHLFPALRAGGGLVVNVTSSLQTVPVPLLGYYGASKVALAHLTRTLRHELEGTGVSVLEIVPGATDTAARDLDLLPWRNGPMRTPPPVSPESAAKAIVKAIERNARRRVHPATSLLPLELPAFGRFVAKLVTRRVDTGSASPTAERAS</sequence>
<accession>A0ABV5YLE7</accession>
<keyword evidence="5" id="KW-1185">Reference proteome</keyword>
<evidence type="ECO:0000256" key="3">
    <source>
        <dbReference type="RuleBase" id="RU000363"/>
    </source>
</evidence>
<comment type="caution">
    <text evidence="4">The sequence shown here is derived from an EMBL/GenBank/DDBJ whole genome shotgun (WGS) entry which is preliminary data.</text>
</comment>
<dbReference type="SUPFAM" id="SSF51735">
    <property type="entry name" value="NAD(P)-binding Rossmann-fold domains"/>
    <property type="match status" value="1"/>
</dbReference>
<dbReference type="InterPro" id="IPR036291">
    <property type="entry name" value="NAD(P)-bd_dom_sf"/>
</dbReference>
<dbReference type="EC" id="1.-.-.-" evidence="4"/>
<dbReference type="Pfam" id="PF00106">
    <property type="entry name" value="adh_short"/>
    <property type="match status" value="1"/>
</dbReference>
<comment type="similarity">
    <text evidence="1 3">Belongs to the short-chain dehydrogenases/reductases (SDR) family.</text>
</comment>
<dbReference type="PRINTS" id="PR00080">
    <property type="entry name" value="SDRFAMILY"/>
</dbReference>
<proteinExistence type="inferred from homology"/>
<evidence type="ECO:0000256" key="1">
    <source>
        <dbReference type="ARBA" id="ARBA00006484"/>
    </source>
</evidence>
<dbReference type="PRINTS" id="PR00081">
    <property type="entry name" value="GDHRDH"/>
</dbReference>
<evidence type="ECO:0000313" key="5">
    <source>
        <dbReference type="Proteomes" id="UP001589627"/>
    </source>
</evidence>
<protein>
    <submittedName>
        <fullName evidence="4">SDR family NAD(P)-dependent oxidoreductase</fullName>
        <ecNumber evidence="4">1.-.-.-</ecNumber>
    </submittedName>
</protein>
<dbReference type="InterPro" id="IPR020904">
    <property type="entry name" value="Sc_DH/Rdtase_CS"/>
</dbReference>
<dbReference type="PROSITE" id="PS00061">
    <property type="entry name" value="ADH_SHORT"/>
    <property type="match status" value="1"/>
</dbReference>
<organism evidence="4 5">
    <name type="scientific">Actinoallomurus acaciae</name>
    <dbReference type="NCBI Taxonomy" id="502577"/>
    <lineage>
        <taxon>Bacteria</taxon>
        <taxon>Bacillati</taxon>
        <taxon>Actinomycetota</taxon>
        <taxon>Actinomycetes</taxon>
        <taxon>Streptosporangiales</taxon>
        <taxon>Thermomonosporaceae</taxon>
        <taxon>Actinoallomurus</taxon>
    </lineage>
</organism>
<dbReference type="PANTHER" id="PTHR44196">
    <property type="entry name" value="DEHYDROGENASE/REDUCTASE SDR FAMILY MEMBER 7B"/>
    <property type="match status" value="1"/>
</dbReference>
<dbReference type="GO" id="GO:0016491">
    <property type="term" value="F:oxidoreductase activity"/>
    <property type="evidence" value="ECO:0007669"/>
    <property type="project" value="UniProtKB-KW"/>
</dbReference>
<evidence type="ECO:0000313" key="4">
    <source>
        <dbReference type="EMBL" id="MFB9835885.1"/>
    </source>
</evidence>
<dbReference type="PANTHER" id="PTHR44196:SF1">
    <property type="entry name" value="DEHYDROGENASE_REDUCTASE SDR FAMILY MEMBER 7B"/>
    <property type="match status" value="1"/>
</dbReference>
<dbReference type="RefSeq" id="WP_378208225.1">
    <property type="nucleotide sequence ID" value="NZ_JBHLZP010000234.1"/>
</dbReference>
<dbReference type="Proteomes" id="UP001589627">
    <property type="component" value="Unassembled WGS sequence"/>
</dbReference>
<dbReference type="InterPro" id="IPR002347">
    <property type="entry name" value="SDR_fam"/>
</dbReference>
<dbReference type="Gene3D" id="3.40.50.720">
    <property type="entry name" value="NAD(P)-binding Rossmann-like Domain"/>
    <property type="match status" value="1"/>
</dbReference>
<evidence type="ECO:0000256" key="2">
    <source>
        <dbReference type="ARBA" id="ARBA00023002"/>
    </source>
</evidence>
<dbReference type="EMBL" id="JBHLZP010000234">
    <property type="protein sequence ID" value="MFB9835885.1"/>
    <property type="molecule type" value="Genomic_DNA"/>
</dbReference>
<name>A0ABV5YLE7_9ACTN</name>
<keyword evidence="2 4" id="KW-0560">Oxidoreductase</keyword>
<gene>
    <name evidence="4" type="ORF">ACFFNX_27255</name>
</gene>